<sequence>MQITKDNLDIPFSTLIEDATNPETPREFIRCSEAEFGLNKADLESMSEDELSSYIEHLDYLWDK</sequence>
<gene>
    <name evidence="1" type="ORF">CHCC16736_3049</name>
</gene>
<organism evidence="1 2">
    <name type="scientific">Bacillus licheniformis</name>
    <dbReference type="NCBI Taxonomy" id="1402"/>
    <lineage>
        <taxon>Bacteria</taxon>
        <taxon>Bacillati</taxon>
        <taxon>Bacillota</taxon>
        <taxon>Bacilli</taxon>
        <taxon>Bacillales</taxon>
        <taxon>Bacillaceae</taxon>
        <taxon>Bacillus</taxon>
    </lineage>
</organism>
<name>A0A8B5YCY2_BACLI</name>
<dbReference type="RefSeq" id="WP_128993855.1">
    <property type="nucleotide sequence ID" value="NZ_CAMFKN010000019.1"/>
</dbReference>
<proteinExistence type="predicted"/>
<reference evidence="1 2" key="1">
    <citation type="submission" date="2019-06" db="EMBL/GenBank/DDBJ databases">
        <title>Genome sequence analysis of &gt;100 Bacillus licheniformis strains suggests intrinsic resistance to this species.</title>
        <authorList>
            <person name="Wels M."/>
            <person name="Siezen R.J."/>
            <person name="Johansen E."/>
            <person name="Stuer-Lauridsen B."/>
            <person name="Bjerre K."/>
            <person name="Nielsen B.K.K."/>
        </authorList>
    </citation>
    <scope>NUCLEOTIDE SEQUENCE [LARGE SCALE GENOMIC DNA]</scope>
    <source>
        <strain evidence="1 2">BAC-16736</strain>
    </source>
</reference>
<protein>
    <submittedName>
        <fullName evidence="1">Uncharacterized protein</fullName>
    </submittedName>
</protein>
<evidence type="ECO:0000313" key="1">
    <source>
        <dbReference type="EMBL" id="TWL28447.1"/>
    </source>
</evidence>
<dbReference type="AlphaFoldDB" id="A0A8B5YCY2"/>
<dbReference type="EMBL" id="NILC01000021">
    <property type="protein sequence ID" value="TWL28447.1"/>
    <property type="molecule type" value="Genomic_DNA"/>
</dbReference>
<accession>A0A8B5YCY2</accession>
<evidence type="ECO:0000313" key="2">
    <source>
        <dbReference type="Proteomes" id="UP000435910"/>
    </source>
</evidence>
<dbReference type="Proteomes" id="UP000435910">
    <property type="component" value="Unassembled WGS sequence"/>
</dbReference>
<comment type="caution">
    <text evidence="1">The sequence shown here is derived from an EMBL/GenBank/DDBJ whole genome shotgun (WGS) entry which is preliminary data.</text>
</comment>